<sequence>MVKVVSQPADRLHLVLLELLRSAGQLDWSRAVIDSSHARAARRGPKAVPARSTAHGGAASTTQLAGTGATVVLGSRDTAKAEAAIASIGSRIPGAKVKHLPLDLADLASLKAFVEALGLDRLDAVVHNAGVALDHPPRRETTDGHELMFATNHLGHFALTHQLAPLLMATPGSRVVTTGSFAAKSERLDVDDLQSTTTSSPSAPMSAPSWPRCSSPLNSTAACVPSAAQR</sequence>
<dbReference type="SUPFAM" id="SSF51735">
    <property type="entry name" value="NAD(P)-binding Rossmann-fold domains"/>
    <property type="match status" value="1"/>
</dbReference>
<dbReference type="Gene3D" id="3.40.50.720">
    <property type="entry name" value="NAD(P)-binding Rossmann-like Domain"/>
    <property type="match status" value="1"/>
</dbReference>
<reference evidence="3 4" key="1">
    <citation type="submission" date="2020-08" db="EMBL/GenBank/DDBJ databases">
        <title>Sequencing the genomes of 1000 actinobacteria strains.</title>
        <authorList>
            <person name="Klenk H.-P."/>
        </authorList>
    </citation>
    <scope>NUCLEOTIDE SEQUENCE [LARGE SCALE GENOMIC DNA]</scope>
    <source>
        <strain evidence="3 4">DSM 44786</strain>
    </source>
</reference>
<name>A0A7W7WLA2_9ACTN</name>
<feature type="region of interest" description="Disordered" evidence="2">
    <location>
        <begin position="189"/>
        <end position="230"/>
    </location>
</feature>
<dbReference type="InterPro" id="IPR002347">
    <property type="entry name" value="SDR_fam"/>
</dbReference>
<protein>
    <submittedName>
        <fullName evidence="3">Uncharacterized protein</fullName>
    </submittedName>
</protein>
<dbReference type="PANTHER" id="PTHR43157:SF31">
    <property type="entry name" value="PHOSPHATIDYLINOSITOL-GLYCAN BIOSYNTHESIS CLASS F PROTEIN"/>
    <property type="match status" value="1"/>
</dbReference>
<keyword evidence="1" id="KW-0560">Oxidoreductase</keyword>
<keyword evidence="4" id="KW-1185">Reference proteome</keyword>
<organism evidence="3 4">
    <name type="scientific">Kitasatospora gansuensis</name>
    <dbReference type="NCBI Taxonomy" id="258050"/>
    <lineage>
        <taxon>Bacteria</taxon>
        <taxon>Bacillati</taxon>
        <taxon>Actinomycetota</taxon>
        <taxon>Actinomycetes</taxon>
        <taxon>Kitasatosporales</taxon>
        <taxon>Streptomycetaceae</taxon>
        <taxon>Kitasatospora</taxon>
    </lineage>
</organism>
<feature type="region of interest" description="Disordered" evidence="2">
    <location>
        <begin position="42"/>
        <end position="61"/>
    </location>
</feature>
<evidence type="ECO:0000313" key="3">
    <source>
        <dbReference type="EMBL" id="MBB4951241.1"/>
    </source>
</evidence>
<dbReference type="GO" id="GO:0016491">
    <property type="term" value="F:oxidoreductase activity"/>
    <property type="evidence" value="ECO:0007669"/>
    <property type="project" value="UniProtKB-KW"/>
</dbReference>
<evidence type="ECO:0000256" key="1">
    <source>
        <dbReference type="ARBA" id="ARBA00023002"/>
    </source>
</evidence>
<gene>
    <name evidence="3" type="ORF">F4556_006776</name>
</gene>
<comment type="caution">
    <text evidence="3">The sequence shown here is derived from an EMBL/GenBank/DDBJ whole genome shotgun (WGS) entry which is preliminary data.</text>
</comment>
<dbReference type="AlphaFoldDB" id="A0A7W7WLA2"/>
<accession>A0A7W7WLA2</accession>
<feature type="compositionally biased region" description="Low complexity" evidence="2">
    <location>
        <begin position="195"/>
        <end position="209"/>
    </location>
</feature>
<dbReference type="Pfam" id="PF00106">
    <property type="entry name" value="adh_short"/>
    <property type="match status" value="1"/>
</dbReference>
<evidence type="ECO:0000313" key="4">
    <source>
        <dbReference type="Proteomes" id="UP000573327"/>
    </source>
</evidence>
<dbReference type="Proteomes" id="UP000573327">
    <property type="component" value="Unassembled WGS sequence"/>
</dbReference>
<dbReference type="InterPro" id="IPR036291">
    <property type="entry name" value="NAD(P)-bd_dom_sf"/>
</dbReference>
<dbReference type="PANTHER" id="PTHR43157">
    <property type="entry name" value="PHOSPHATIDYLINOSITOL-GLYCAN BIOSYNTHESIS CLASS F PROTEIN-RELATED"/>
    <property type="match status" value="1"/>
</dbReference>
<dbReference type="EMBL" id="JACHJR010000001">
    <property type="protein sequence ID" value="MBB4951241.1"/>
    <property type="molecule type" value="Genomic_DNA"/>
</dbReference>
<evidence type="ECO:0000256" key="2">
    <source>
        <dbReference type="SAM" id="MobiDB-lite"/>
    </source>
</evidence>
<proteinExistence type="predicted"/>